<dbReference type="EMBL" id="CP002390">
    <property type="protein sequence ID" value="EFE27912.1"/>
    <property type="molecule type" value="Genomic_DNA"/>
</dbReference>
<dbReference type="PATRIC" id="fig|546269.5.peg.40"/>
<evidence type="ECO:0000313" key="3">
    <source>
        <dbReference type="Proteomes" id="UP000007468"/>
    </source>
</evidence>
<evidence type="ECO:0000256" key="1">
    <source>
        <dbReference type="SAM" id="Phobius"/>
    </source>
</evidence>
<proteinExistence type="predicted"/>
<reference evidence="3" key="1">
    <citation type="submission" date="2010-12" db="EMBL/GenBank/DDBJ databases">
        <title>The genome sequence of Filifactor alocis strain ATCC 35896.</title>
        <authorList>
            <consortium name="The Broad Institute Genome Sequencing Platform"/>
            <person name="Ward D."/>
            <person name="Earl A."/>
            <person name="Feldgarden M."/>
            <person name="Young S.K."/>
            <person name="Gargeya S."/>
            <person name="Zeng Q."/>
            <person name="Alvarado L."/>
            <person name="Berlin A."/>
            <person name="Bochicchio J."/>
            <person name="Chapman S.B."/>
            <person name="Chen Z."/>
            <person name="Freedman E."/>
            <person name="Gellesch M."/>
            <person name="Goldberg J."/>
            <person name="Griggs A."/>
            <person name="Gujja S."/>
            <person name="Heilman E."/>
            <person name="Heiman D."/>
            <person name="Howarth C."/>
            <person name="Mehta T."/>
            <person name="Neiman D."/>
            <person name="Pearson M."/>
            <person name="Roberts A."/>
            <person name="Saif S."/>
            <person name="Shea T."/>
            <person name="Shenoy N."/>
            <person name="Sisk P."/>
            <person name="Stolte C."/>
            <person name="Sykes S."/>
            <person name="White J."/>
            <person name="Yandava C."/>
            <person name="Izard J."/>
            <person name="Blanton J.M."/>
            <person name="Baranova O.V."/>
            <person name="Tanner A.C."/>
            <person name="Dewhirst F.E."/>
            <person name="Haas B."/>
            <person name="Nusbaum C."/>
            <person name="Birren B."/>
        </authorList>
    </citation>
    <scope>NUCLEOTIDE SEQUENCE [LARGE SCALE GENOMIC DNA]</scope>
    <source>
        <strain evidence="3">ATCC 35896 / D40 B5</strain>
    </source>
</reference>
<keyword evidence="1" id="KW-0472">Membrane</keyword>
<accession>D6GSS7</accession>
<gene>
    <name evidence="2" type="ordered locus">HMPREF0389_01164</name>
</gene>
<feature type="transmembrane region" description="Helical" evidence="1">
    <location>
        <begin position="40"/>
        <end position="59"/>
    </location>
</feature>
<evidence type="ECO:0000313" key="2">
    <source>
        <dbReference type="EMBL" id="EFE27912.1"/>
    </source>
</evidence>
<dbReference type="AlphaFoldDB" id="D6GSS7"/>
<dbReference type="eggNOG" id="ENOG5032MU6">
    <property type="taxonomic scope" value="Bacteria"/>
</dbReference>
<name>D6GSS7_FILAD</name>
<sequence>MVIVGVATGLLLFYGFLVVSGINKGPYDGPIYFQDNPRHAIYLIFSLIPIAMGLPAWIAKKYWSSKEEEGQLELYDEYAVLYWKNKEFKIEKGELQIKIPEPQAIWYSTYLLQFPGHRIVLVNSLKEGKEKRRGACSLDIAISELSPYKKLKKRKQKDRAVFNFHGIRIVFGITTPAVFADSPYYVDYQNIVTIPNAPFVTCMVRERANPVHVVADVQIDIKLLQDDSLEEKHLSRQAILRMVELDKQIEID</sequence>
<keyword evidence="1" id="KW-0812">Transmembrane</keyword>
<dbReference type="STRING" id="546269.HMPREF0389_01164"/>
<keyword evidence="3" id="KW-1185">Reference proteome</keyword>
<dbReference type="KEGG" id="faa:HMPREF0389_01164"/>
<keyword evidence="1" id="KW-1133">Transmembrane helix</keyword>
<organism evidence="2 3">
    <name type="scientific">Filifactor alocis (strain ATCC 35896 / CCUG 47790 / D40 B5)</name>
    <name type="common">Fusobacterium alocis</name>
    <dbReference type="NCBI Taxonomy" id="546269"/>
    <lineage>
        <taxon>Bacteria</taxon>
        <taxon>Bacillati</taxon>
        <taxon>Bacillota</taxon>
        <taxon>Clostridia</taxon>
        <taxon>Peptostreptococcales</taxon>
        <taxon>Filifactoraceae</taxon>
        <taxon>Filifactor</taxon>
    </lineage>
</organism>
<protein>
    <submittedName>
        <fullName evidence="2">Uncharacterized protein</fullName>
    </submittedName>
</protein>
<feature type="transmembrane region" description="Helical" evidence="1">
    <location>
        <begin position="160"/>
        <end position="179"/>
    </location>
</feature>
<dbReference type="Proteomes" id="UP000007468">
    <property type="component" value="Chromosome"/>
</dbReference>